<proteinExistence type="predicted"/>
<feature type="transmembrane region" description="Helical" evidence="1">
    <location>
        <begin position="12"/>
        <end position="32"/>
    </location>
</feature>
<name>A0AAV6YFZ5_ENGPU</name>
<dbReference type="Proteomes" id="UP000824782">
    <property type="component" value="Unassembled WGS sequence"/>
</dbReference>
<dbReference type="AlphaFoldDB" id="A0AAV6YFZ5"/>
<evidence type="ECO:0000256" key="1">
    <source>
        <dbReference type="SAM" id="Phobius"/>
    </source>
</evidence>
<keyword evidence="1" id="KW-0812">Transmembrane</keyword>
<comment type="caution">
    <text evidence="2">The sequence shown here is derived from an EMBL/GenBank/DDBJ whole genome shotgun (WGS) entry which is preliminary data.</text>
</comment>
<gene>
    <name evidence="2" type="ORF">GDO81_029574</name>
</gene>
<evidence type="ECO:0000313" key="2">
    <source>
        <dbReference type="EMBL" id="KAG8535053.1"/>
    </source>
</evidence>
<evidence type="ECO:0008006" key="4">
    <source>
        <dbReference type="Google" id="ProtNLM"/>
    </source>
</evidence>
<keyword evidence="3" id="KW-1185">Reference proteome</keyword>
<keyword evidence="1" id="KW-0472">Membrane</keyword>
<dbReference type="EMBL" id="WNYA01080536">
    <property type="protein sequence ID" value="KAG8535053.1"/>
    <property type="molecule type" value="Genomic_DNA"/>
</dbReference>
<organism evidence="2 3">
    <name type="scientific">Engystomops pustulosus</name>
    <name type="common">Tungara frog</name>
    <name type="synonym">Physalaemus pustulosus</name>
    <dbReference type="NCBI Taxonomy" id="76066"/>
    <lineage>
        <taxon>Eukaryota</taxon>
        <taxon>Metazoa</taxon>
        <taxon>Chordata</taxon>
        <taxon>Craniata</taxon>
        <taxon>Vertebrata</taxon>
        <taxon>Euteleostomi</taxon>
        <taxon>Amphibia</taxon>
        <taxon>Batrachia</taxon>
        <taxon>Anura</taxon>
        <taxon>Neobatrachia</taxon>
        <taxon>Hyloidea</taxon>
        <taxon>Leptodactylidae</taxon>
        <taxon>Leiuperinae</taxon>
        <taxon>Engystomops</taxon>
    </lineage>
</organism>
<keyword evidence="1" id="KW-1133">Transmembrane helix</keyword>
<protein>
    <recommendedName>
        <fullName evidence="4">Secreted protein</fullName>
    </recommendedName>
</protein>
<accession>A0AAV6YFZ5</accession>
<reference evidence="2" key="1">
    <citation type="thesis" date="2020" institute="ProQuest LLC" country="789 East Eisenhower Parkway, Ann Arbor, MI, USA">
        <title>Comparative Genomics and Chromosome Evolution.</title>
        <authorList>
            <person name="Mudd A.B."/>
        </authorList>
    </citation>
    <scope>NUCLEOTIDE SEQUENCE</scope>
    <source>
        <strain evidence="2">237g6f4</strain>
        <tissue evidence="2">Blood</tissue>
    </source>
</reference>
<sequence length="89" mass="10118">MCGGGALTSAPPLFLLFLTIFFLIHFKFFLFYKYDILYLMSNKASNPTARSSGCDWRRLWGALPTDEGLHSIRSNQSFITKIPPNLQGR</sequence>
<evidence type="ECO:0000313" key="3">
    <source>
        <dbReference type="Proteomes" id="UP000824782"/>
    </source>
</evidence>